<feature type="compositionally biased region" description="Basic residues" evidence="1">
    <location>
        <begin position="1"/>
        <end position="10"/>
    </location>
</feature>
<feature type="region of interest" description="Disordered" evidence="1">
    <location>
        <begin position="181"/>
        <end position="244"/>
    </location>
</feature>
<name>A0AAU7YPX3_9PHYC</name>
<organism evidence="2">
    <name type="scientific">Micromonas commoda virus</name>
    <dbReference type="NCBI Taxonomy" id="3057169"/>
    <lineage>
        <taxon>Viruses</taxon>
        <taxon>Varidnaviria</taxon>
        <taxon>Bamfordvirae</taxon>
        <taxon>Nucleocytoviricota</taxon>
        <taxon>Megaviricetes</taxon>
        <taxon>Algavirales</taxon>
        <taxon>Phycodnaviridae</taxon>
    </lineage>
</organism>
<feature type="region of interest" description="Disordered" evidence="1">
    <location>
        <begin position="1"/>
        <end position="20"/>
    </location>
</feature>
<feature type="compositionally biased region" description="Acidic residues" evidence="1">
    <location>
        <begin position="192"/>
        <end position="244"/>
    </location>
</feature>
<protein>
    <submittedName>
        <fullName evidence="2">Uncharacterized protein</fullName>
    </submittedName>
</protein>
<evidence type="ECO:0000313" key="2">
    <source>
        <dbReference type="EMBL" id="XCA47401.1"/>
    </source>
</evidence>
<dbReference type="EMBL" id="PP911589">
    <property type="protein sequence ID" value="XCA47401.1"/>
    <property type="molecule type" value="Genomic_DNA"/>
</dbReference>
<sequence length="244" mass="28058">MLKRPARRFHPAPTPHDIKPTSGVLADIIKGFTTEPVRPQKQESFHVQAHEVYLRLLERNYKECGVPFKAPKVTELQPPKKSDKPDEPELDFADKVYVKINILKSGKVRIKLVPHFLEMWNNYYSKGKKPPIKTVIAAYKAAGFSNAFLEKIAINQKKRAEFAKKIEKILEKIFDKSTTTKRKTAKPKVEEKTEDIEDKCEMPEEDVEEDDDGPEEDEGILAEEDDEDAEEENIDDVCVDDFDE</sequence>
<accession>A0AAU7YPX3</accession>
<proteinExistence type="predicted"/>
<reference evidence="2" key="1">
    <citation type="submission" date="2024-06" db="EMBL/GenBank/DDBJ databases">
        <title>Evidence of context-dependent and transient costs of resisting viral infection in isolates of the marine microalga Micromonas sp. (class Mamiellophyceae).</title>
        <authorList>
            <person name="Bedi de Silva A."/>
            <person name="Schvarcz C.R."/>
            <person name="Steward G.R."/>
            <person name="Edwards K.F."/>
        </authorList>
    </citation>
    <scope>NUCLEOTIDE SEQUENCE</scope>
    <source>
        <strain evidence="2">McV-KB2</strain>
    </source>
</reference>
<evidence type="ECO:0000256" key="1">
    <source>
        <dbReference type="SAM" id="MobiDB-lite"/>
    </source>
</evidence>